<dbReference type="OrthoDB" id="1467052at2"/>
<dbReference type="EMBL" id="CP003156">
    <property type="protein sequence ID" value="AEV32763.1"/>
    <property type="molecule type" value="Genomic_DNA"/>
</dbReference>
<dbReference type="eggNOG" id="ENOG5033JZB">
    <property type="taxonomic scope" value="Bacteria"/>
</dbReference>
<name>G8R148_OWEHD</name>
<proteinExistence type="predicted"/>
<protein>
    <submittedName>
        <fullName evidence="1">Uncharacterized protein</fullName>
    </submittedName>
</protein>
<organism evidence="1 2">
    <name type="scientific">Owenweeksia hongkongensis (strain DSM 17368 / CIP 108786 / JCM 12287 / NRRL B-23963 / UST20020801)</name>
    <dbReference type="NCBI Taxonomy" id="926562"/>
    <lineage>
        <taxon>Bacteria</taxon>
        <taxon>Pseudomonadati</taxon>
        <taxon>Bacteroidota</taxon>
        <taxon>Flavobacteriia</taxon>
        <taxon>Flavobacteriales</taxon>
        <taxon>Owenweeksiaceae</taxon>
        <taxon>Owenweeksia</taxon>
    </lineage>
</organism>
<sequence>MKKIKLFLFHHVSLIKIHVLSSHSISIIINVFTLDIPSKFDNSILEKKFSNCSVCNSDLTSFDQEYLIEKAYKRFPDNLGEELLFEIAVCFDCAGRMKGELSKESLENISTFFQEKSFEQKQANPNPDPSILLNQCLLSGKNLGDMQEYQVYAHCRGGQLADPHSYYMLSDKIIEEIQGLLSDHTRDQLQKFSDDNIGMPPELKKLFSNGDLIIL</sequence>
<dbReference type="Proteomes" id="UP000005631">
    <property type="component" value="Chromosome"/>
</dbReference>
<reference evidence="1 2" key="1">
    <citation type="journal article" date="2012" name="Stand. Genomic Sci.">
        <title>Genome sequence of the orange-pigmented seawater bacterium Owenweeksia hongkongensis type strain (UST20020801(T)).</title>
        <authorList>
            <person name="Riedel T."/>
            <person name="Held B."/>
            <person name="Nolan M."/>
            <person name="Lucas S."/>
            <person name="Lapidus A."/>
            <person name="Tice H."/>
            <person name="Del Rio T.G."/>
            <person name="Cheng J.F."/>
            <person name="Han C."/>
            <person name="Tapia R."/>
            <person name="Goodwin L.A."/>
            <person name="Pitluck S."/>
            <person name="Liolios K."/>
            <person name="Mavromatis K."/>
            <person name="Pagani I."/>
            <person name="Ivanova N."/>
            <person name="Mikhailova N."/>
            <person name="Pati A."/>
            <person name="Chen A."/>
            <person name="Palaniappan K."/>
            <person name="Rohde M."/>
            <person name="Tindall B.J."/>
            <person name="Detter J.C."/>
            <person name="Goker M."/>
            <person name="Woyke T."/>
            <person name="Bristow J."/>
            <person name="Eisen J.A."/>
            <person name="Markowitz V."/>
            <person name="Hugenholtz P."/>
            <person name="Klenk H.P."/>
            <person name="Kyrpides N.C."/>
        </authorList>
    </citation>
    <scope>NUCLEOTIDE SEQUENCE</scope>
    <source>
        <strain evidence="2">DSM 17368 / JCM 12287 / NRRL B-23963</strain>
    </source>
</reference>
<dbReference type="KEGG" id="oho:Oweho_1783"/>
<evidence type="ECO:0000313" key="1">
    <source>
        <dbReference type="EMBL" id="AEV32763.1"/>
    </source>
</evidence>
<accession>G8R148</accession>
<dbReference type="RefSeq" id="WP_014202119.1">
    <property type="nucleotide sequence ID" value="NC_016599.1"/>
</dbReference>
<dbReference type="AlphaFoldDB" id="G8R148"/>
<gene>
    <name evidence="1" type="ordered locus">Oweho_1783</name>
</gene>
<dbReference type="HOGENOM" id="CLU_100214_0_0_10"/>
<keyword evidence="2" id="KW-1185">Reference proteome</keyword>
<evidence type="ECO:0000313" key="2">
    <source>
        <dbReference type="Proteomes" id="UP000005631"/>
    </source>
</evidence>